<name>F8ICY6_ALIAT</name>
<reference evidence="1 2" key="1">
    <citation type="journal article" date="2011" name="J. Bacteriol.">
        <title>Complete Genome Sequence of Alicyclobacillus acidocaldarius Strain Tc-4-1.</title>
        <authorList>
            <person name="Chen Y."/>
            <person name="He Y."/>
            <person name="Zhang B."/>
            <person name="Yang J."/>
            <person name="Li W."/>
            <person name="Dong Z."/>
            <person name="Hu S."/>
        </authorList>
    </citation>
    <scope>NUCLEOTIDE SEQUENCE [LARGE SCALE GENOMIC DNA]</scope>
    <source>
        <strain evidence="1 2">Tc-4-1</strain>
    </source>
</reference>
<proteinExistence type="predicted"/>
<evidence type="ECO:0000313" key="2">
    <source>
        <dbReference type="Proteomes" id="UP000000292"/>
    </source>
</evidence>
<organism evidence="1 2">
    <name type="scientific">Alicyclobacillus acidocaldarius (strain Tc-4-1)</name>
    <name type="common">Bacillus acidocaldarius</name>
    <dbReference type="NCBI Taxonomy" id="1048834"/>
    <lineage>
        <taxon>Bacteria</taxon>
        <taxon>Bacillati</taxon>
        <taxon>Bacillota</taxon>
        <taxon>Bacilli</taxon>
        <taxon>Bacillales</taxon>
        <taxon>Alicyclobacillaceae</taxon>
        <taxon>Alicyclobacillus</taxon>
    </lineage>
</organism>
<gene>
    <name evidence="1" type="ordered locus">TC41_3108</name>
</gene>
<dbReference type="Proteomes" id="UP000000292">
    <property type="component" value="Chromosome"/>
</dbReference>
<reference evidence="2" key="2">
    <citation type="submission" date="2011-06" db="EMBL/GenBank/DDBJ databases">
        <title>The complete genome sequence of Alicyclobacillus acidocaldarius sp. Tc-4-1.</title>
        <authorList>
            <person name="Chen Y."/>
            <person name="He Y."/>
            <person name="Dong Z."/>
            <person name="Hu S."/>
        </authorList>
    </citation>
    <scope>NUCLEOTIDE SEQUENCE [LARGE SCALE GENOMIC DNA]</scope>
    <source>
        <strain evidence="2">Tc-4-1</strain>
    </source>
</reference>
<dbReference type="KEGG" id="aad:TC41_3108"/>
<accession>F8ICY6</accession>
<dbReference type="EMBL" id="CP002902">
    <property type="protein sequence ID" value="AEJ44992.1"/>
    <property type="molecule type" value="Genomic_DNA"/>
</dbReference>
<sequence length="79" mass="8803">MHAPVLYGFLNSPKRRIRLSWGCETHRCRNFQHHSPQGPPSAMHPNPTLVVVYGYISSLGNSLSPPSWRGQAAHIDGEV</sequence>
<evidence type="ECO:0000313" key="1">
    <source>
        <dbReference type="EMBL" id="AEJ44992.1"/>
    </source>
</evidence>
<dbReference type="AlphaFoldDB" id="F8ICY6"/>
<dbReference type="PATRIC" id="fig|1048834.4.peg.2951"/>
<dbReference type="HOGENOM" id="CLU_2598255_0_0_9"/>
<dbReference type="STRING" id="1048834.TC41_3108"/>
<protein>
    <submittedName>
        <fullName evidence="1">Uncharacterized protein</fullName>
    </submittedName>
</protein>